<dbReference type="EMBL" id="JYDO01000069">
    <property type="protein sequence ID" value="KRZ73005.1"/>
    <property type="molecule type" value="Genomic_DNA"/>
</dbReference>
<feature type="region of interest" description="Disordered" evidence="1">
    <location>
        <begin position="214"/>
        <end position="257"/>
    </location>
</feature>
<evidence type="ECO:0000256" key="1">
    <source>
        <dbReference type="SAM" id="MobiDB-lite"/>
    </source>
</evidence>
<dbReference type="Proteomes" id="UP000054843">
    <property type="component" value="Unassembled WGS sequence"/>
</dbReference>
<feature type="compositionally biased region" description="Basic residues" evidence="1">
    <location>
        <begin position="247"/>
        <end position="257"/>
    </location>
</feature>
<organism evidence="2 3">
    <name type="scientific">Trichinella papuae</name>
    <dbReference type="NCBI Taxonomy" id="268474"/>
    <lineage>
        <taxon>Eukaryota</taxon>
        <taxon>Metazoa</taxon>
        <taxon>Ecdysozoa</taxon>
        <taxon>Nematoda</taxon>
        <taxon>Enoplea</taxon>
        <taxon>Dorylaimia</taxon>
        <taxon>Trichinellida</taxon>
        <taxon>Trichinellidae</taxon>
        <taxon>Trichinella</taxon>
    </lineage>
</organism>
<keyword evidence="3" id="KW-1185">Reference proteome</keyword>
<proteinExistence type="predicted"/>
<dbReference type="OrthoDB" id="5920734at2759"/>
<sequence length="257" mass="28961">VSDEFIIARLPRPGIAGLPDQIHCTTSRVVFSKELRLPVDLMYGLPTDAPERSAGMDVQHLRGDLERLYEARNNGVKRFRGTGKPTDPFTSLAIKCKKMDWNTYQVEKMGSGRERLVVQFDQLMPYHGTRHGEGAQGRQRERRETRQPAWLQDFIHDAGALDSATVASAFGLDDRWQSTEGRRHVAVIGCVRFWFQISHAVIYCGGCHMSSSNRVGGRKVNSDSDDPAENNKVVADPPAVTENPLQYRKKPNKTQHF</sequence>
<name>A0A0V1MMG6_9BILA</name>
<accession>A0A0V1MMG6</accession>
<reference evidence="2 3" key="1">
    <citation type="submission" date="2015-01" db="EMBL/GenBank/DDBJ databases">
        <title>Evolution of Trichinella species and genotypes.</title>
        <authorList>
            <person name="Korhonen P.K."/>
            <person name="Edoardo P."/>
            <person name="Giuseppe L.R."/>
            <person name="Gasser R.B."/>
        </authorList>
    </citation>
    <scope>NUCLEOTIDE SEQUENCE [LARGE SCALE GENOMIC DNA]</scope>
    <source>
        <strain evidence="2">ISS1980</strain>
    </source>
</reference>
<feature type="non-terminal residue" evidence="2">
    <location>
        <position position="1"/>
    </location>
</feature>
<protein>
    <submittedName>
        <fullName evidence="2">Uncharacterized protein</fullName>
    </submittedName>
</protein>
<gene>
    <name evidence="2" type="ORF">T10_1690</name>
</gene>
<evidence type="ECO:0000313" key="2">
    <source>
        <dbReference type="EMBL" id="KRZ73005.1"/>
    </source>
</evidence>
<evidence type="ECO:0000313" key="3">
    <source>
        <dbReference type="Proteomes" id="UP000054843"/>
    </source>
</evidence>
<dbReference type="AlphaFoldDB" id="A0A0V1MMG6"/>
<comment type="caution">
    <text evidence="2">The sequence shown here is derived from an EMBL/GenBank/DDBJ whole genome shotgun (WGS) entry which is preliminary data.</text>
</comment>